<keyword evidence="2 3" id="KW-0040">ANK repeat</keyword>
<dbReference type="PANTHER" id="PTHR24198:SF165">
    <property type="entry name" value="ANKYRIN REPEAT-CONTAINING PROTEIN-RELATED"/>
    <property type="match status" value="1"/>
</dbReference>
<name>A0A9X2JAG7_9SPHI</name>
<dbReference type="PANTHER" id="PTHR24198">
    <property type="entry name" value="ANKYRIN REPEAT AND PROTEIN KINASE DOMAIN-CONTAINING PROTEIN"/>
    <property type="match status" value="1"/>
</dbReference>
<feature type="repeat" description="ANK" evidence="3">
    <location>
        <begin position="162"/>
        <end position="194"/>
    </location>
</feature>
<feature type="repeat" description="ANK" evidence="3">
    <location>
        <begin position="129"/>
        <end position="161"/>
    </location>
</feature>
<dbReference type="InterPro" id="IPR002110">
    <property type="entry name" value="Ankyrin_rpt"/>
</dbReference>
<sequence length="216" mass="23666">MEATAELIKAIETNEKTTVERLISLSPELANSTLSSGLSTLLLASYYRHQEMIDLLLKNRDQIDLHEASAIGQTSLVDELLECNPFSVNSYSVDGFTPLGYACYFDHYDTAKLLIECGANVNQPSNNDFKVAPIHSAVACGSFDITKLLIDNHANVNAVQVRGVTPLHTAAHNGNQLLVAILLKAGADKNLRMEDGRTPLEMALEKKYTELETFLA</sequence>
<keyword evidence="5" id="KW-1185">Reference proteome</keyword>
<dbReference type="PROSITE" id="PS50297">
    <property type="entry name" value="ANK_REP_REGION"/>
    <property type="match status" value="2"/>
</dbReference>
<keyword evidence="1" id="KW-0677">Repeat</keyword>
<dbReference type="InterPro" id="IPR036770">
    <property type="entry name" value="Ankyrin_rpt-contain_sf"/>
</dbReference>
<dbReference type="Pfam" id="PF12796">
    <property type="entry name" value="Ank_2"/>
    <property type="match status" value="1"/>
</dbReference>
<evidence type="ECO:0000256" key="2">
    <source>
        <dbReference type="ARBA" id="ARBA00023043"/>
    </source>
</evidence>
<dbReference type="RefSeq" id="WP_252585618.1">
    <property type="nucleotide sequence ID" value="NZ_JAMWYS010000003.1"/>
</dbReference>
<dbReference type="SUPFAM" id="SSF48403">
    <property type="entry name" value="Ankyrin repeat"/>
    <property type="match status" value="1"/>
</dbReference>
<accession>A0A9X2JAG7</accession>
<evidence type="ECO:0000313" key="4">
    <source>
        <dbReference type="EMBL" id="MCO4291397.1"/>
    </source>
</evidence>
<dbReference type="EMBL" id="JAMWYS010000003">
    <property type="protein sequence ID" value="MCO4291397.1"/>
    <property type="molecule type" value="Genomic_DNA"/>
</dbReference>
<dbReference type="Gene3D" id="1.25.40.20">
    <property type="entry name" value="Ankyrin repeat-containing domain"/>
    <property type="match status" value="2"/>
</dbReference>
<proteinExistence type="predicted"/>
<evidence type="ECO:0000256" key="1">
    <source>
        <dbReference type="ARBA" id="ARBA00022737"/>
    </source>
</evidence>
<evidence type="ECO:0000256" key="3">
    <source>
        <dbReference type="PROSITE-ProRule" id="PRU00023"/>
    </source>
</evidence>
<organism evidence="4 5">
    <name type="scientific">Solitalea agri</name>
    <dbReference type="NCBI Taxonomy" id="2953739"/>
    <lineage>
        <taxon>Bacteria</taxon>
        <taxon>Pseudomonadati</taxon>
        <taxon>Bacteroidota</taxon>
        <taxon>Sphingobacteriia</taxon>
        <taxon>Sphingobacteriales</taxon>
        <taxon>Sphingobacteriaceae</taxon>
        <taxon>Solitalea</taxon>
    </lineage>
</organism>
<protein>
    <submittedName>
        <fullName evidence="4">Ankyrin repeat domain-containing protein</fullName>
    </submittedName>
</protein>
<dbReference type="Pfam" id="PF00023">
    <property type="entry name" value="Ank"/>
    <property type="match status" value="1"/>
</dbReference>
<dbReference type="AlphaFoldDB" id="A0A9X2JAG7"/>
<dbReference type="PROSITE" id="PS50088">
    <property type="entry name" value="ANK_REPEAT"/>
    <property type="match status" value="3"/>
</dbReference>
<comment type="caution">
    <text evidence="4">The sequence shown here is derived from an EMBL/GenBank/DDBJ whole genome shotgun (WGS) entry which is preliminary data.</text>
</comment>
<reference evidence="4" key="1">
    <citation type="submission" date="2022-06" db="EMBL/GenBank/DDBJ databases">
        <title>Solitalea sp. MAHUQ-68 isolated from rhizospheric soil.</title>
        <authorList>
            <person name="Huq M.A."/>
        </authorList>
    </citation>
    <scope>NUCLEOTIDE SEQUENCE</scope>
    <source>
        <strain evidence="4">MAHUQ-68</strain>
    </source>
</reference>
<dbReference type="SMART" id="SM00248">
    <property type="entry name" value="ANK"/>
    <property type="match status" value="4"/>
</dbReference>
<gene>
    <name evidence="4" type="ORF">NF867_00795</name>
</gene>
<evidence type="ECO:0000313" key="5">
    <source>
        <dbReference type="Proteomes" id="UP001155182"/>
    </source>
</evidence>
<feature type="repeat" description="ANK" evidence="3">
    <location>
        <begin position="94"/>
        <end position="126"/>
    </location>
</feature>
<dbReference type="Proteomes" id="UP001155182">
    <property type="component" value="Unassembled WGS sequence"/>
</dbReference>